<dbReference type="EMBL" id="BAABAB010000017">
    <property type="protein sequence ID" value="GAA3622594.1"/>
    <property type="molecule type" value="Genomic_DNA"/>
</dbReference>
<dbReference type="PRINTS" id="PR00463">
    <property type="entry name" value="EP450I"/>
</dbReference>
<dbReference type="InterPro" id="IPR036396">
    <property type="entry name" value="Cyt_P450_sf"/>
</dbReference>
<evidence type="ECO:0000256" key="3">
    <source>
        <dbReference type="ARBA" id="ARBA00022723"/>
    </source>
</evidence>
<dbReference type="InterPro" id="IPR002401">
    <property type="entry name" value="Cyt_P450_E_grp-I"/>
</dbReference>
<evidence type="ECO:0000256" key="6">
    <source>
        <dbReference type="ARBA" id="ARBA00023033"/>
    </source>
</evidence>
<evidence type="ECO:0000256" key="5">
    <source>
        <dbReference type="ARBA" id="ARBA00023004"/>
    </source>
</evidence>
<accession>A0ABP6ZZS9</accession>
<dbReference type="InterPro" id="IPR001128">
    <property type="entry name" value="Cyt_P450"/>
</dbReference>
<dbReference type="RefSeq" id="WP_344805169.1">
    <property type="nucleotide sequence ID" value="NZ_BAABAB010000017.1"/>
</dbReference>
<dbReference type="PRINTS" id="PR00385">
    <property type="entry name" value="P450"/>
</dbReference>
<dbReference type="PROSITE" id="PS00086">
    <property type="entry name" value="CYTOCHROME_P450"/>
    <property type="match status" value="1"/>
</dbReference>
<keyword evidence="4 7" id="KW-0560">Oxidoreductase</keyword>
<dbReference type="Gene3D" id="1.10.630.10">
    <property type="entry name" value="Cytochrome P450"/>
    <property type="match status" value="1"/>
</dbReference>
<protein>
    <submittedName>
        <fullName evidence="8">Cytochrome P450</fullName>
    </submittedName>
</protein>
<reference evidence="9" key="1">
    <citation type="journal article" date="2019" name="Int. J. Syst. Evol. Microbiol.">
        <title>The Global Catalogue of Microorganisms (GCM) 10K type strain sequencing project: providing services to taxonomists for standard genome sequencing and annotation.</title>
        <authorList>
            <consortium name="The Broad Institute Genomics Platform"/>
            <consortium name="The Broad Institute Genome Sequencing Center for Infectious Disease"/>
            <person name="Wu L."/>
            <person name="Ma J."/>
        </authorList>
    </citation>
    <scope>NUCLEOTIDE SEQUENCE [LARGE SCALE GENOMIC DNA]</scope>
    <source>
        <strain evidence="9">JCM 16929</strain>
    </source>
</reference>
<dbReference type="SUPFAM" id="SSF48264">
    <property type="entry name" value="Cytochrome P450"/>
    <property type="match status" value="1"/>
</dbReference>
<gene>
    <name evidence="8" type="ORF">GCM10022236_26230</name>
</gene>
<keyword evidence="5 7" id="KW-0408">Iron</keyword>
<sequence length="459" mass="50868">MTTQTAGLEVPTLSGWPVVGSLRGLRSDYLGTISRADRDIGGLARIVAGPPGWRLTIYSVTAPDLIEEVLASPDRFGKHHPGYRELRSALGDNMLTSEHETWHRQRRFLASMFTRRRLAEQYAPVMTDEAQRLVERWRGLAARGVTLDAYPEMVRMASRVSGRILFGADMSAAAELLTRFRVVNDQLLRRAVSPHPPPGWAPTPGNRRIRHGLREARAIADDLVTARRGPYPVRATDMLGLLCAARDAEDEADRLTDREVADQAMLFLLAGHDTTAVTLSCVLLMLAQHPEWQRRLRAEVDHALRGRPPSAADLDRLPWTDRVVRETLRLFPAAHGMGRSTATEQTLGAHRIPAGSWVEVSIWGAHHSARVWPDPERFDPSRFDLAEGEHPGGHRYAWLPFGVGARACIGRPISLTEVQITVATVLQAFEVTSPLAATPVHAAITLMPTGRLPLDVRPR</sequence>
<comment type="similarity">
    <text evidence="1 7">Belongs to the cytochrome P450 family.</text>
</comment>
<keyword evidence="9" id="KW-1185">Reference proteome</keyword>
<name>A0ABP6ZZS9_9ACTN</name>
<dbReference type="PANTHER" id="PTHR24291">
    <property type="entry name" value="CYTOCHROME P450 FAMILY 4"/>
    <property type="match status" value="1"/>
</dbReference>
<evidence type="ECO:0000256" key="7">
    <source>
        <dbReference type="RuleBase" id="RU000461"/>
    </source>
</evidence>
<dbReference type="InterPro" id="IPR017972">
    <property type="entry name" value="Cyt_P450_CS"/>
</dbReference>
<dbReference type="InterPro" id="IPR050196">
    <property type="entry name" value="Cytochrome_P450_Monoox"/>
</dbReference>
<dbReference type="Pfam" id="PF00067">
    <property type="entry name" value="p450"/>
    <property type="match status" value="1"/>
</dbReference>
<evidence type="ECO:0000313" key="9">
    <source>
        <dbReference type="Proteomes" id="UP001501490"/>
    </source>
</evidence>
<keyword evidence="3 7" id="KW-0479">Metal-binding</keyword>
<evidence type="ECO:0000313" key="8">
    <source>
        <dbReference type="EMBL" id="GAA3622594.1"/>
    </source>
</evidence>
<dbReference type="Proteomes" id="UP001501490">
    <property type="component" value="Unassembled WGS sequence"/>
</dbReference>
<dbReference type="PANTHER" id="PTHR24291:SF50">
    <property type="entry name" value="BIFUNCTIONAL ALBAFLAVENONE MONOOXYGENASE_TERPENE SYNTHASE"/>
    <property type="match status" value="1"/>
</dbReference>
<keyword evidence="2 7" id="KW-0349">Heme</keyword>
<keyword evidence="6 7" id="KW-0503">Monooxygenase</keyword>
<evidence type="ECO:0000256" key="4">
    <source>
        <dbReference type="ARBA" id="ARBA00023002"/>
    </source>
</evidence>
<proteinExistence type="inferred from homology"/>
<comment type="caution">
    <text evidence="8">The sequence shown here is derived from an EMBL/GenBank/DDBJ whole genome shotgun (WGS) entry which is preliminary data.</text>
</comment>
<evidence type="ECO:0000256" key="2">
    <source>
        <dbReference type="ARBA" id="ARBA00022617"/>
    </source>
</evidence>
<organism evidence="8 9">
    <name type="scientific">Microlunatus ginsengisoli</name>
    <dbReference type="NCBI Taxonomy" id="363863"/>
    <lineage>
        <taxon>Bacteria</taxon>
        <taxon>Bacillati</taxon>
        <taxon>Actinomycetota</taxon>
        <taxon>Actinomycetes</taxon>
        <taxon>Propionibacteriales</taxon>
        <taxon>Propionibacteriaceae</taxon>
        <taxon>Microlunatus</taxon>
    </lineage>
</organism>
<evidence type="ECO:0000256" key="1">
    <source>
        <dbReference type="ARBA" id="ARBA00010617"/>
    </source>
</evidence>